<organism evidence="10 11">
    <name type="scientific">Bifidobacterium thermophilum</name>
    <dbReference type="NCBI Taxonomy" id="33905"/>
    <lineage>
        <taxon>Bacteria</taxon>
        <taxon>Bacillati</taxon>
        <taxon>Actinomycetota</taxon>
        <taxon>Actinomycetes</taxon>
        <taxon>Bifidobacteriales</taxon>
        <taxon>Bifidobacteriaceae</taxon>
        <taxon>Bifidobacterium</taxon>
    </lineage>
</organism>
<sequence>MSEHPDVDAVRGAQTEGTDTADGLAHSAFAGSAADDQRIVAPVGVEHRESADSAVSDRLAASDRHIDCADSRTAGQVTDHIVGHDIDGDSASASGFVSHVSTESRRDRILTALRWAWPNTLPVLTGYLFLGITYGVLMTTHGFPFWLPIVTALVIYTGSMEFLLVGILSSSFNPLSALLTAVVVGARHLFYGIAMLGKYRNMGWKKPYLIFTTSDETFSVNYSARIPRDRHVDRGWFYFWVSFLDQMYWVVGSAAGAVFGSLITVDISGLDFVMTAMFMVIFLQQWFQDGTSLCHVLTDHVCELIGVVGSLSALLVFGPERFIIPAMAIILVLLLAIRRPLERGMKPKEQQ</sequence>
<evidence type="ECO:0000313" key="10">
    <source>
        <dbReference type="EMBL" id="PKU92424.1"/>
    </source>
</evidence>
<evidence type="ECO:0000256" key="3">
    <source>
        <dbReference type="ARBA" id="ARBA00022448"/>
    </source>
</evidence>
<keyword evidence="3" id="KW-0813">Transport</keyword>
<dbReference type="InterPro" id="IPR011606">
    <property type="entry name" value="Brnchd-chn_aa_trnsp_permease"/>
</dbReference>
<evidence type="ECO:0000256" key="6">
    <source>
        <dbReference type="ARBA" id="ARBA00022989"/>
    </source>
</evidence>
<comment type="caution">
    <text evidence="10">The sequence shown here is derived from an EMBL/GenBank/DDBJ whole genome shotgun (WGS) entry which is preliminary data.</text>
</comment>
<gene>
    <name evidence="10" type="ORF">CQR47_1020</name>
</gene>
<dbReference type="STRING" id="33905.BTHE_0902"/>
<feature type="transmembrane region" description="Helical" evidence="9">
    <location>
        <begin position="322"/>
        <end position="341"/>
    </location>
</feature>
<dbReference type="PANTHER" id="PTHR34979:SF1">
    <property type="entry name" value="INNER MEMBRANE PROTEIN YGAZ"/>
    <property type="match status" value="1"/>
</dbReference>
<comment type="similarity">
    <text evidence="2">Belongs to the AzlC family.</text>
</comment>
<keyword evidence="5 9" id="KW-0812">Transmembrane</keyword>
<reference evidence="10 11" key="1">
    <citation type="submission" date="2017-10" db="EMBL/GenBank/DDBJ databases">
        <title>Bifidobacterium genomics.</title>
        <authorList>
            <person name="Lugli G.A."/>
            <person name="Milani C."/>
            <person name="Mancabelli L."/>
        </authorList>
    </citation>
    <scope>NUCLEOTIDE SEQUENCE [LARGE SCALE GENOMIC DNA]</scope>
    <source>
        <strain evidence="10 11">1542B</strain>
    </source>
</reference>
<feature type="transmembrane region" description="Helical" evidence="9">
    <location>
        <begin position="175"/>
        <end position="197"/>
    </location>
</feature>
<evidence type="ECO:0000256" key="2">
    <source>
        <dbReference type="ARBA" id="ARBA00010735"/>
    </source>
</evidence>
<feature type="transmembrane region" description="Helical" evidence="9">
    <location>
        <begin position="115"/>
        <end position="137"/>
    </location>
</feature>
<dbReference type="EMBL" id="PCGY01000012">
    <property type="protein sequence ID" value="PKU92424.1"/>
    <property type="molecule type" value="Genomic_DNA"/>
</dbReference>
<dbReference type="Proteomes" id="UP000233727">
    <property type="component" value="Unassembled WGS sequence"/>
</dbReference>
<dbReference type="GO" id="GO:0005886">
    <property type="term" value="C:plasma membrane"/>
    <property type="evidence" value="ECO:0007669"/>
    <property type="project" value="UniProtKB-SubCell"/>
</dbReference>
<evidence type="ECO:0000256" key="7">
    <source>
        <dbReference type="ARBA" id="ARBA00023136"/>
    </source>
</evidence>
<feature type="transmembrane region" description="Helical" evidence="9">
    <location>
        <begin position="270"/>
        <end position="287"/>
    </location>
</feature>
<dbReference type="PANTHER" id="PTHR34979">
    <property type="entry name" value="INNER MEMBRANE PROTEIN YGAZ"/>
    <property type="match status" value="1"/>
</dbReference>
<feature type="transmembrane region" description="Helical" evidence="9">
    <location>
        <begin position="237"/>
        <end position="263"/>
    </location>
</feature>
<proteinExistence type="inferred from homology"/>
<keyword evidence="4" id="KW-1003">Cell membrane</keyword>
<evidence type="ECO:0000256" key="1">
    <source>
        <dbReference type="ARBA" id="ARBA00004651"/>
    </source>
</evidence>
<evidence type="ECO:0000256" key="9">
    <source>
        <dbReference type="SAM" id="Phobius"/>
    </source>
</evidence>
<dbReference type="GO" id="GO:1903785">
    <property type="term" value="P:L-valine transmembrane transport"/>
    <property type="evidence" value="ECO:0007669"/>
    <property type="project" value="TreeGrafter"/>
</dbReference>
<dbReference type="AlphaFoldDB" id="A0A2N3QLB9"/>
<feature type="region of interest" description="Disordered" evidence="8">
    <location>
        <begin position="1"/>
        <end position="20"/>
    </location>
</feature>
<evidence type="ECO:0000256" key="8">
    <source>
        <dbReference type="SAM" id="MobiDB-lite"/>
    </source>
</evidence>
<feature type="transmembrane region" description="Helical" evidence="9">
    <location>
        <begin position="143"/>
        <end position="168"/>
    </location>
</feature>
<evidence type="ECO:0000313" key="11">
    <source>
        <dbReference type="Proteomes" id="UP000233727"/>
    </source>
</evidence>
<name>A0A2N3QLB9_9BIFI</name>
<evidence type="ECO:0000256" key="4">
    <source>
        <dbReference type="ARBA" id="ARBA00022475"/>
    </source>
</evidence>
<dbReference type="RefSeq" id="WP_101455118.1">
    <property type="nucleotide sequence ID" value="NZ_PCGY01000012.1"/>
</dbReference>
<keyword evidence="7 9" id="KW-0472">Membrane</keyword>
<accession>A0A2N3QLB9</accession>
<keyword evidence="6 9" id="KW-1133">Transmembrane helix</keyword>
<protein>
    <submittedName>
        <fullName evidence="10">Azaleucine resistance protein AzlC</fullName>
    </submittedName>
</protein>
<comment type="subcellular location">
    <subcellularLocation>
        <location evidence="1">Cell membrane</location>
        <topology evidence="1">Multi-pass membrane protein</topology>
    </subcellularLocation>
</comment>
<dbReference type="Pfam" id="PF03591">
    <property type="entry name" value="AzlC"/>
    <property type="match status" value="1"/>
</dbReference>
<evidence type="ECO:0000256" key="5">
    <source>
        <dbReference type="ARBA" id="ARBA00022692"/>
    </source>
</evidence>